<evidence type="ECO:0000256" key="5">
    <source>
        <dbReference type="RuleBase" id="RU367124"/>
    </source>
</evidence>
<dbReference type="AlphaFoldDB" id="A0A225VTN9"/>
<name>A0A225VTN9_9STRA</name>
<feature type="signal peptide" evidence="5">
    <location>
        <begin position="1"/>
        <end position="20"/>
    </location>
</feature>
<proteinExistence type="inferred from homology"/>
<keyword evidence="7" id="KW-1185">Reference proteome</keyword>
<evidence type="ECO:0000256" key="4">
    <source>
        <dbReference type="ARBA" id="ARBA00022729"/>
    </source>
</evidence>
<dbReference type="OrthoDB" id="126357at2759"/>
<comment type="similarity">
    <text evidence="2 5">Belongs to the RxLR effector family.</text>
</comment>
<feature type="chain" id="PRO_5044976252" description="RxLR effector protein" evidence="5">
    <location>
        <begin position="21"/>
        <end position="160"/>
    </location>
</feature>
<dbReference type="Proteomes" id="UP000198211">
    <property type="component" value="Unassembled WGS sequence"/>
</dbReference>
<evidence type="ECO:0000256" key="3">
    <source>
        <dbReference type="ARBA" id="ARBA00022525"/>
    </source>
</evidence>
<dbReference type="EMBL" id="NBNE01003022">
    <property type="protein sequence ID" value="OWZ08793.1"/>
    <property type="molecule type" value="Genomic_DNA"/>
</dbReference>
<evidence type="ECO:0000256" key="1">
    <source>
        <dbReference type="ARBA" id="ARBA00004613"/>
    </source>
</evidence>
<organism evidence="6 7">
    <name type="scientific">Phytophthora megakarya</name>
    <dbReference type="NCBI Taxonomy" id="4795"/>
    <lineage>
        <taxon>Eukaryota</taxon>
        <taxon>Sar</taxon>
        <taxon>Stramenopiles</taxon>
        <taxon>Oomycota</taxon>
        <taxon>Peronosporomycetes</taxon>
        <taxon>Peronosporales</taxon>
        <taxon>Peronosporaceae</taxon>
        <taxon>Phytophthora</taxon>
    </lineage>
</organism>
<sequence length="160" mass="18320">MRGCLIFVFVATSLIAVCRASAVNPHSESTKMRKVVSPAVVSLDNAETNKRSLRMFPGEKEERAPKTLKTPGERVMKWLRKNKDLEDVKKTLMVTELTKHTDPTMGLYKQFGKTLLKSQEPKDLYKQWLPPTKWDKARDKMQRYGCLVPPCVAPMVIDRL</sequence>
<comment type="subcellular location">
    <subcellularLocation>
        <location evidence="1 5">Secreted</location>
    </subcellularLocation>
</comment>
<accession>A0A225VTN9</accession>
<comment type="caution">
    <text evidence="6">The sequence shown here is derived from an EMBL/GenBank/DDBJ whole genome shotgun (WGS) entry which is preliminary data.</text>
</comment>
<comment type="domain">
    <text evidence="5">The RxLR-dEER motif acts to carry the protein into the host cell cytoplasm through binding to cell surface phosphatidylinositol-3-phosphate.</text>
</comment>
<comment type="function">
    <text evidence="5">Effector that suppresses plant defense responses during pathogen infection.</text>
</comment>
<keyword evidence="4 5" id="KW-0732">Signal</keyword>
<reference evidence="7" key="1">
    <citation type="submission" date="2017-03" db="EMBL/GenBank/DDBJ databases">
        <title>Phytopthora megakarya and P. palmivora, two closely related causual agents of cacao black pod achieved similar genome size and gene model numbers by different mechanisms.</title>
        <authorList>
            <person name="Ali S."/>
            <person name="Shao J."/>
            <person name="Larry D.J."/>
            <person name="Kronmiller B."/>
            <person name="Shen D."/>
            <person name="Strem M.D."/>
            <person name="Melnick R.L."/>
            <person name="Guiltinan M.J."/>
            <person name="Tyler B.M."/>
            <person name="Meinhardt L.W."/>
            <person name="Bailey B.A."/>
        </authorList>
    </citation>
    <scope>NUCLEOTIDE SEQUENCE [LARGE SCALE GENOMIC DNA]</scope>
    <source>
        <strain evidence="7">zdho120</strain>
    </source>
</reference>
<evidence type="ECO:0000313" key="6">
    <source>
        <dbReference type="EMBL" id="OWZ08793.1"/>
    </source>
</evidence>
<gene>
    <name evidence="6" type="ORF">PHMEG_00018612</name>
</gene>
<keyword evidence="3 5" id="KW-0964">Secreted</keyword>
<dbReference type="Pfam" id="PF16810">
    <property type="entry name" value="RXLR"/>
    <property type="match status" value="1"/>
</dbReference>
<protein>
    <recommendedName>
        <fullName evidence="5">RxLR effector protein</fullName>
    </recommendedName>
</protein>
<evidence type="ECO:0000256" key="2">
    <source>
        <dbReference type="ARBA" id="ARBA00010400"/>
    </source>
</evidence>
<evidence type="ECO:0000313" key="7">
    <source>
        <dbReference type="Proteomes" id="UP000198211"/>
    </source>
</evidence>
<dbReference type="InterPro" id="IPR031825">
    <property type="entry name" value="RXLR"/>
</dbReference>